<dbReference type="Gene3D" id="3.40.50.720">
    <property type="entry name" value="NAD(P)-binding Rossmann-like Domain"/>
    <property type="match status" value="2"/>
</dbReference>
<dbReference type="PROSITE" id="PS00671">
    <property type="entry name" value="D_2_HYDROXYACID_DH_3"/>
    <property type="match status" value="1"/>
</dbReference>
<comment type="similarity">
    <text evidence="1">Belongs to the D-isomer specific 2-hydroxyacid dehydrogenase family.</text>
</comment>
<dbReference type="InterPro" id="IPR006140">
    <property type="entry name" value="D-isomer_DH_NAD-bd"/>
</dbReference>
<accession>A0ABN3XYC8</accession>
<evidence type="ECO:0000256" key="2">
    <source>
        <dbReference type="ARBA" id="ARBA00023002"/>
    </source>
</evidence>
<dbReference type="SUPFAM" id="SSF52283">
    <property type="entry name" value="Formate/glycerate dehydrogenase catalytic domain-like"/>
    <property type="match status" value="1"/>
</dbReference>
<dbReference type="InterPro" id="IPR050857">
    <property type="entry name" value="D-2-hydroxyacid_DH"/>
</dbReference>
<dbReference type="PANTHER" id="PTHR42789:SF1">
    <property type="entry name" value="D-ISOMER SPECIFIC 2-HYDROXYACID DEHYDROGENASE FAMILY PROTEIN (AFU_ORTHOLOGUE AFUA_6G10090)"/>
    <property type="match status" value="1"/>
</dbReference>
<evidence type="ECO:0000313" key="7">
    <source>
        <dbReference type="Proteomes" id="UP001499930"/>
    </source>
</evidence>
<organism evidence="6 7">
    <name type="scientific">Streptosporangium longisporum</name>
    <dbReference type="NCBI Taxonomy" id="46187"/>
    <lineage>
        <taxon>Bacteria</taxon>
        <taxon>Bacillati</taxon>
        <taxon>Actinomycetota</taxon>
        <taxon>Actinomycetes</taxon>
        <taxon>Streptosporangiales</taxon>
        <taxon>Streptosporangiaceae</taxon>
        <taxon>Streptosporangium</taxon>
    </lineage>
</organism>
<evidence type="ECO:0000256" key="1">
    <source>
        <dbReference type="ARBA" id="ARBA00005854"/>
    </source>
</evidence>
<keyword evidence="2" id="KW-0560">Oxidoreductase</keyword>
<dbReference type="Pfam" id="PF02826">
    <property type="entry name" value="2-Hacid_dh_C"/>
    <property type="match status" value="1"/>
</dbReference>
<evidence type="ECO:0000256" key="3">
    <source>
        <dbReference type="ARBA" id="ARBA00023027"/>
    </source>
</evidence>
<protein>
    <recommendedName>
        <fullName evidence="5">D-isomer specific 2-hydroxyacid dehydrogenase NAD-binding domain-containing protein</fullName>
    </recommendedName>
</protein>
<gene>
    <name evidence="6" type="ORF">GCM10017559_30810</name>
</gene>
<evidence type="ECO:0000313" key="6">
    <source>
        <dbReference type="EMBL" id="GAA3006737.1"/>
    </source>
</evidence>
<dbReference type="EMBL" id="BAAAWD010000007">
    <property type="protein sequence ID" value="GAA3006737.1"/>
    <property type="molecule type" value="Genomic_DNA"/>
</dbReference>
<proteinExistence type="inferred from homology"/>
<dbReference type="RefSeq" id="WP_344894713.1">
    <property type="nucleotide sequence ID" value="NZ_BAAAWD010000007.1"/>
</dbReference>
<reference evidence="6 7" key="1">
    <citation type="journal article" date="2019" name="Int. J. Syst. Evol. Microbiol.">
        <title>The Global Catalogue of Microorganisms (GCM) 10K type strain sequencing project: providing services to taxonomists for standard genome sequencing and annotation.</title>
        <authorList>
            <consortium name="The Broad Institute Genomics Platform"/>
            <consortium name="The Broad Institute Genome Sequencing Center for Infectious Disease"/>
            <person name="Wu L."/>
            <person name="Ma J."/>
        </authorList>
    </citation>
    <scope>NUCLEOTIDE SEQUENCE [LARGE SCALE GENOMIC DNA]</scope>
    <source>
        <strain evidence="6 7">JCM 3106</strain>
    </source>
</reference>
<feature type="compositionally biased region" description="Basic residues" evidence="4">
    <location>
        <begin position="259"/>
        <end position="268"/>
    </location>
</feature>
<dbReference type="InterPro" id="IPR029753">
    <property type="entry name" value="D-isomer_DH_CS"/>
</dbReference>
<dbReference type="SUPFAM" id="SSF51735">
    <property type="entry name" value="NAD(P)-binding Rossmann-fold domains"/>
    <property type="match status" value="1"/>
</dbReference>
<comment type="caution">
    <text evidence="6">The sequence shown here is derived from an EMBL/GenBank/DDBJ whole genome shotgun (WGS) entry which is preliminary data.</text>
</comment>
<evidence type="ECO:0000256" key="4">
    <source>
        <dbReference type="SAM" id="MobiDB-lite"/>
    </source>
</evidence>
<feature type="region of interest" description="Disordered" evidence="4">
    <location>
        <begin position="254"/>
        <end position="363"/>
    </location>
</feature>
<keyword evidence="3" id="KW-0520">NAD</keyword>
<keyword evidence="7" id="KW-1185">Reference proteome</keyword>
<name>A0ABN3XYC8_9ACTN</name>
<evidence type="ECO:0000259" key="5">
    <source>
        <dbReference type="Pfam" id="PF02826"/>
    </source>
</evidence>
<feature type="compositionally biased region" description="Basic and acidic residues" evidence="4">
    <location>
        <begin position="280"/>
        <end position="290"/>
    </location>
</feature>
<dbReference type="PANTHER" id="PTHR42789">
    <property type="entry name" value="D-ISOMER SPECIFIC 2-HYDROXYACID DEHYDROGENASE FAMILY PROTEIN (AFU_ORTHOLOGUE AFUA_6G10090)"/>
    <property type="match status" value="1"/>
</dbReference>
<dbReference type="Proteomes" id="UP001499930">
    <property type="component" value="Unassembled WGS sequence"/>
</dbReference>
<sequence length="363" mass="37420">MIPSAAFAMQPGLLPELFPADLRLRLSRVARVREGVLSSFDPPPDVEILITGWGCPPIGEDVLERAPRLRAIVHAAGSVKGHVTPAVFERGVAVSSAAEANALPVAEFTLAMLVLAAKQVFVKARAYSADGWSGDALPGVATPGEGGGLNGAVVGVIGASRVGRLVMERLRGHGARILLSDPYVGPAEAAALGAEAVTLDELCGRADLVTVHAPALPETRGLLDERRLALLRDGAVLVNTARGSIVDTGALVRHCAGGPHRRGPRRDRTRAAASRARAARPAERPGHPAPERGQGQGAAPPGRVRGGRGRAAGGRCPAARRRPSGGPGPDRLSTAPASPVPPVRAAGGRRLTGWGRRGRSARG</sequence>
<dbReference type="InterPro" id="IPR036291">
    <property type="entry name" value="NAD(P)-bd_dom_sf"/>
</dbReference>
<feature type="compositionally biased region" description="Low complexity" evidence="4">
    <location>
        <begin position="329"/>
        <end position="354"/>
    </location>
</feature>
<feature type="domain" description="D-isomer specific 2-hydroxyacid dehydrogenase NAD-binding" evidence="5">
    <location>
        <begin position="112"/>
        <end position="254"/>
    </location>
</feature>